<keyword evidence="1" id="KW-0677">Repeat</keyword>
<gene>
    <name evidence="5" type="ORF">BFJ72_g5597</name>
</gene>
<dbReference type="InterPro" id="IPR053137">
    <property type="entry name" value="NLR-like"/>
</dbReference>
<dbReference type="Gene3D" id="3.40.50.300">
    <property type="entry name" value="P-loop containing nucleotide triphosphate hydrolases"/>
    <property type="match status" value="1"/>
</dbReference>
<dbReference type="PANTHER" id="PTHR46082">
    <property type="entry name" value="ATP/GTP-BINDING PROTEIN-RELATED"/>
    <property type="match status" value="1"/>
</dbReference>
<dbReference type="GO" id="GO:0009116">
    <property type="term" value="P:nucleoside metabolic process"/>
    <property type="evidence" value="ECO:0007669"/>
    <property type="project" value="InterPro"/>
</dbReference>
<dbReference type="InterPro" id="IPR035994">
    <property type="entry name" value="Nucleoside_phosphorylase_sf"/>
</dbReference>
<dbReference type="Gene3D" id="3.40.50.1580">
    <property type="entry name" value="Nucleoside phosphorylase domain"/>
    <property type="match status" value="1"/>
</dbReference>
<protein>
    <recommendedName>
        <fullName evidence="7">Nucleoside phosphorylase domain-containing protein</fullName>
    </recommendedName>
</protein>
<dbReference type="AlphaFoldDB" id="A0A420TJI5"/>
<evidence type="ECO:0000256" key="1">
    <source>
        <dbReference type="ARBA" id="ARBA00022737"/>
    </source>
</evidence>
<dbReference type="InterPro" id="IPR000845">
    <property type="entry name" value="Nucleoside_phosphorylase_d"/>
</dbReference>
<dbReference type="InterPro" id="IPR056884">
    <property type="entry name" value="NPHP3-like_N"/>
</dbReference>
<evidence type="ECO:0008006" key="7">
    <source>
        <dbReference type="Google" id="ProtNLM"/>
    </source>
</evidence>
<feature type="domain" description="Nucleoside phosphorylase" evidence="3">
    <location>
        <begin position="17"/>
        <end position="135"/>
    </location>
</feature>
<dbReference type="GO" id="GO:0003824">
    <property type="term" value="F:catalytic activity"/>
    <property type="evidence" value="ECO:0007669"/>
    <property type="project" value="InterPro"/>
</dbReference>
<feature type="domain" description="Nephrocystin 3-like N-terminal" evidence="4">
    <location>
        <begin position="450"/>
        <end position="612"/>
    </location>
</feature>
<reference evidence="5 6" key="1">
    <citation type="journal article" date="2018" name="Sci. Rep.">
        <title>Characterisation of pathogen-specific regions and novel effector candidates in Fusarium oxysporum f. sp. cepae.</title>
        <authorList>
            <person name="Armitage A.D."/>
            <person name="Taylor A."/>
            <person name="Sobczyk M.K."/>
            <person name="Baxter L."/>
            <person name="Greenfield B.P."/>
            <person name="Bates H.J."/>
            <person name="Wilson F."/>
            <person name="Jackson A.C."/>
            <person name="Ott S."/>
            <person name="Harrison R.J."/>
            <person name="Clarkson J.P."/>
        </authorList>
    </citation>
    <scope>NUCLEOTIDE SEQUENCE [LARGE SCALE GENOMIC DNA]</scope>
    <source>
        <strain evidence="5 6">Fp_A8</strain>
    </source>
</reference>
<sequence>MEPWRPNRPERRDDFEVAIICALTLEADSVIALFDHDWEDDDFSYGKARGDPNAYSIGAIGQHNVVLAHLPGMGKVSAGNIAAFCRMSFPNIELALLVGVCGGSPYYNNGKSQIRLGDVVVSTGIVQYDFGRRFQDKFEIKDSLDDIPGRPNLEIRNLLSKLMTARQSERLQTESWKYLNELCQDPKRPATFPGRPKDLLFPADFRHKHQGSLACTTCASCHQETDPVCDIALTSSCEQIGCDTSQCLQRENREGDELQPLIHFGTFATGDTVMKSAKDRDYITKQTKALAFEMESVGVWEVFPCVVIKSVCDYADSHKSKDWQPYAAACAASYAKGFLRYWDSNRQEESASELERFRKRIIKSLSYSDMNERRNSISSEAPSTFNWIFEKTVEYRGEQDLYWLSNRYSDTNGHPGADDGMEADRATESDERPEVTENSTQGHRQWRHWDSFINWLQSDLPVYWITGKPGSGKSTLMKFLISDSRTRAALKEWNKDPIIIAHFFWKPGSMMQHSFKGLLCSLLRLILKKDKSISNSSLQRMIKEKDGKESPSDWDQRELRDLLLNFHNHSSQPVCIFIDALDEISPEQDTLDTLHILRALISPTIKLCVSSRPERLFRLHLQDKPSLEIHKLTGPDIKQYSKVSIRDSILLEPQGLKVSDLARQIGRMSQGVFLWDVLVTRSLIRGINNGDSRSDIYRRLNSTPQDLMDLYRDIVMRSAADRHLYQQSASMIFNLVLILKDIPMPLFEATVAIDGPLLDQFVVQGKGIPAQDLVAKGLRMANALEIGCAGLLYVRSSMKDRPPTSELKPLLAWLRTKITFIHRSAEEFLLDTEDGRKLWESCPCSQEELLIRRTKAKLAWYELYQSLDILSEMKSCELPFVLKNLTKWIGDASLPCAVSTTMLTLAQRMHERGSLFVPESCNETLPAYSRRGQFLIYAVFFGHTTFAFNDLATFPVHERHETAYHIFYNACPSLRPRDGDGNMLIDREIVNFMIENGYSPDWPGSPGTTTCEFGSTWLQHLLTLHRELSDTAEDILTPTQALIVLDIYVCS</sequence>
<name>A0A420TJI5_GIBIN</name>
<feature type="region of interest" description="Disordered" evidence="2">
    <location>
        <begin position="413"/>
        <end position="442"/>
    </location>
</feature>
<feature type="compositionally biased region" description="Basic and acidic residues" evidence="2">
    <location>
        <begin position="422"/>
        <end position="435"/>
    </location>
</feature>
<proteinExistence type="predicted"/>
<dbReference type="SUPFAM" id="SSF52540">
    <property type="entry name" value="P-loop containing nucleoside triphosphate hydrolases"/>
    <property type="match status" value="1"/>
</dbReference>
<comment type="caution">
    <text evidence="5">The sequence shown here is derived from an EMBL/GenBank/DDBJ whole genome shotgun (WGS) entry which is preliminary data.</text>
</comment>
<evidence type="ECO:0000259" key="3">
    <source>
        <dbReference type="Pfam" id="PF01048"/>
    </source>
</evidence>
<evidence type="ECO:0000313" key="5">
    <source>
        <dbReference type="EMBL" id="RKL41705.1"/>
    </source>
</evidence>
<dbReference type="SUPFAM" id="SSF53167">
    <property type="entry name" value="Purine and uridine phosphorylases"/>
    <property type="match status" value="1"/>
</dbReference>
<evidence type="ECO:0000259" key="4">
    <source>
        <dbReference type="Pfam" id="PF24883"/>
    </source>
</evidence>
<evidence type="ECO:0000313" key="6">
    <source>
        <dbReference type="Proteomes" id="UP000283569"/>
    </source>
</evidence>
<dbReference type="EMBL" id="MRDB01000015">
    <property type="protein sequence ID" value="RKL41705.1"/>
    <property type="molecule type" value="Genomic_DNA"/>
</dbReference>
<dbReference type="Pfam" id="PF01048">
    <property type="entry name" value="PNP_UDP_1"/>
    <property type="match status" value="1"/>
</dbReference>
<dbReference type="Pfam" id="PF24883">
    <property type="entry name" value="NPHP3_N"/>
    <property type="match status" value="1"/>
</dbReference>
<dbReference type="PANTHER" id="PTHR46082:SF6">
    <property type="entry name" value="AAA+ ATPASE DOMAIN-CONTAINING PROTEIN-RELATED"/>
    <property type="match status" value="1"/>
</dbReference>
<accession>A0A420TJI5</accession>
<dbReference type="InterPro" id="IPR027417">
    <property type="entry name" value="P-loop_NTPase"/>
</dbReference>
<evidence type="ECO:0000256" key="2">
    <source>
        <dbReference type="SAM" id="MobiDB-lite"/>
    </source>
</evidence>
<organism evidence="5 6">
    <name type="scientific">Gibberella intermedia</name>
    <name type="common">Bulb rot disease fungus</name>
    <name type="synonym">Fusarium proliferatum</name>
    <dbReference type="NCBI Taxonomy" id="948311"/>
    <lineage>
        <taxon>Eukaryota</taxon>
        <taxon>Fungi</taxon>
        <taxon>Dikarya</taxon>
        <taxon>Ascomycota</taxon>
        <taxon>Pezizomycotina</taxon>
        <taxon>Sordariomycetes</taxon>
        <taxon>Hypocreomycetidae</taxon>
        <taxon>Hypocreales</taxon>
        <taxon>Nectriaceae</taxon>
        <taxon>Fusarium</taxon>
        <taxon>Fusarium fujikuroi species complex</taxon>
    </lineage>
</organism>
<dbReference type="Proteomes" id="UP000283569">
    <property type="component" value="Unassembled WGS sequence"/>
</dbReference>